<evidence type="ECO:0000313" key="3">
    <source>
        <dbReference type="Proteomes" id="UP000054018"/>
    </source>
</evidence>
<dbReference type="AlphaFoldDB" id="A0A0C9Z8Z5"/>
<feature type="compositionally biased region" description="Polar residues" evidence="1">
    <location>
        <begin position="1"/>
        <end position="24"/>
    </location>
</feature>
<proteinExistence type="predicted"/>
<evidence type="ECO:0000313" key="2">
    <source>
        <dbReference type="EMBL" id="KIK18897.1"/>
    </source>
</evidence>
<dbReference type="OrthoDB" id="10457909at2759"/>
<dbReference type="Proteomes" id="UP000054018">
    <property type="component" value="Unassembled WGS sequence"/>
</dbReference>
<organism evidence="2 3">
    <name type="scientific">Pisolithus microcarpus 441</name>
    <dbReference type="NCBI Taxonomy" id="765257"/>
    <lineage>
        <taxon>Eukaryota</taxon>
        <taxon>Fungi</taxon>
        <taxon>Dikarya</taxon>
        <taxon>Basidiomycota</taxon>
        <taxon>Agaricomycotina</taxon>
        <taxon>Agaricomycetes</taxon>
        <taxon>Agaricomycetidae</taxon>
        <taxon>Boletales</taxon>
        <taxon>Sclerodermatineae</taxon>
        <taxon>Pisolithaceae</taxon>
        <taxon>Pisolithus</taxon>
    </lineage>
</organism>
<reference evidence="2 3" key="1">
    <citation type="submission" date="2014-04" db="EMBL/GenBank/DDBJ databases">
        <authorList>
            <consortium name="DOE Joint Genome Institute"/>
            <person name="Kuo A."/>
            <person name="Kohler A."/>
            <person name="Costa M.D."/>
            <person name="Nagy L.G."/>
            <person name="Floudas D."/>
            <person name="Copeland A."/>
            <person name="Barry K.W."/>
            <person name="Cichocki N."/>
            <person name="Veneault-Fourrey C."/>
            <person name="LaButti K."/>
            <person name="Lindquist E.A."/>
            <person name="Lipzen A."/>
            <person name="Lundell T."/>
            <person name="Morin E."/>
            <person name="Murat C."/>
            <person name="Sun H."/>
            <person name="Tunlid A."/>
            <person name="Henrissat B."/>
            <person name="Grigoriev I.V."/>
            <person name="Hibbett D.S."/>
            <person name="Martin F."/>
            <person name="Nordberg H.P."/>
            <person name="Cantor M.N."/>
            <person name="Hua S.X."/>
        </authorList>
    </citation>
    <scope>NUCLEOTIDE SEQUENCE [LARGE SCALE GENOMIC DNA]</scope>
    <source>
        <strain evidence="2 3">441</strain>
    </source>
</reference>
<dbReference type="EMBL" id="KN833795">
    <property type="protein sequence ID" value="KIK18897.1"/>
    <property type="molecule type" value="Genomic_DNA"/>
</dbReference>
<evidence type="ECO:0000256" key="1">
    <source>
        <dbReference type="SAM" id="MobiDB-lite"/>
    </source>
</evidence>
<accession>A0A0C9Z8Z5</accession>
<protein>
    <submittedName>
        <fullName evidence="2">Uncharacterized protein</fullName>
    </submittedName>
</protein>
<feature type="compositionally biased region" description="Pro residues" evidence="1">
    <location>
        <begin position="69"/>
        <end position="82"/>
    </location>
</feature>
<feature type="region of interest" description="Disordered" evidence="1">
    <location>
        <begin position="1"/>
        <end position="100"/>
    </location>
</feature>
<gene>
    <name evidence="2" type="ORF">PISMIDRAFT_24560</name>
</gene>
<name>A0A0C9Z8Z5_9AGAM</name>
<keyword evidence="3" id="KW-1185">Reference proteome</keyword>
<dbReference type="HOGENOM" id="CLU_2307130_0_0_1"/>
<sequence length="100" mass="10792">MSQHTNVLPTGVNQTLYYPNQPTHFDTDGHGVSTLDSPDMNAPRDSSSPEHYASPGNSPSTLVGAVPDEPQPNEPEIHPPFPELLLNSREIPGLLTGHTQ</sequence>
<reference evidence="3" key="2">
    <citation type="submission" date="2015-01" db="EMBL/GenBank/DDBJ databases">
        <title>Evolutionary Origins and Diversification of the Mycorrhizal Mutualists.</title>
        <authorList>
            <consortium name="DOE Joint Genome Institute"/>
            <consortium name="Mycorrhizal Genomics Consortium"/>
            <person name="Kohler A."/>
            <person name="Kuo A."/>
            <person name="Nagy L.G."/>
            <person name="Floudas D."/>
            <person name="Copeland A."/>
            <person name="Barry K.W."/>
            <person name="Cichocki N."/>
            <person name="Veneault-Fourrey C."/>
            <person name="LaButti K."/>
            <person name="Lindquist E.A."/>
            <person name="Lipzen A."/>
            <person name="Lundell T."/>
            <person name="Morin E."/>
            <person name="Murat C."/>
            <person name="Riley R."/>
            <person name="Ohm R."/>
            <person name="Sun H."/>
            <person name="Tunlid A."/>
            <person name="Henrissat B."/>
            <person name="Grigoriev I.V."/>
            <person name="Hibbett D.S."/>
            <person name="Martin F."/>
        </authorList>
    </citation>
    <scope>NUCLEOTIDE SEQUENCE [LARGE SCALE GENOMIC DNA]</scope>
    <source>
        <strain evidence="3">441</strain>
    </source>
</reference>